<dbReference type="InterPro" id="IPR002792">
    <property type="entry name" value="TRAM_dom"/>
</dbReference>
<dbReference type="PROSITE" id="PS01231">
    <property type="entry name" value="TRMA_2"/>
    <property type="match status" value="1"/>
</dbReference>
<feature type="binding site" evidence="4">
    <location>
        <position position="244"/>
    </location>
    <ligand>
        <name>S-adenosyl-L-methionine</name>
        <dbReference type="ChEBI" id="CHEBI:59789"/>
    </ligand>
</feature>
<dbReference type="InterPro" id="IPR010280">
    <property type="entry name" value="U5_MeTrfase_fam"/>
</dbReference>
<gene>
    <name evidence="6" type="ORF">CYJ19_08945</name>
</gene>
<protein>
    <submittedName>
        <fullName evidence="6">Class I SAM-dependent RNA methyltransferase</fullName>
    </submittedName>
</protein>
<dbReference type="GO" id="GO:0070041">
    <property type="term" value="F:rRNA (uridine-C5-)-methyltransferase activity"/>
    <property type="evidence" value="ECO:0007669"/>
    <property type="project" value="TreeGrafter"/>
</dbReference>
<dbReference type="PANTHER" id="PTHR11061">
    <property type="entry name" value="RNA M5U METHYLTRANSFERASE"/>
    <property type="match status" value="1"/>
</dbReference>
<dbReference type="SUPFAM" id="SSF50249">
    <property type="entry name" value="Nucleic acid-binding proteins"/>
    <property type="match status" value="1"/>
</dbReference>
<dbReference type="STRING" id="33007.HMPREF3198_02233"/>
<feature type="domain" description="TRAM" evidence="5">
    <location>
        <begin position="1"/>
        <end position="56"/>
    </location>
</feature>
<dbReference type="RefSeq" id="WP_029769367.1">
    <property type="nucleotide sequence ID" value="NZ_JASOXK010000006.1"/>
</dbReference>
<keyword evidence="7" id="KW-1185">Reference proteome</keyword>
<dbReference type="AlphaFoldDB" id="A0A2I1IL37"/>
<feature type="binding site" evidence="4">
    <location>
        <position position="293"/>
    </location>
    <ligand>
        <name>S-adenosyl-L-methionine</name>
        <dbReference type="ChEBI" id="CHEBI:59789"/>
    </ligand>
</feature>
<name>A0A2I1IL37_9ACTO</name>
<feature type="binding site" evidence="4">
    <location>
        <position position="272"/>
    </location>
    <ligand>
        <name>S-adenosyl-L-methionine</name>
        <dbReference type="ChEBI" id="CHEBI:59789"/>
    </ligand>
</feature>
<evidence type="ECO:0000313" key="6">
    <source>
        <dbReference type="EMBL" id="PKY71835.1"/>
    </source>
</evidence>
<keyword evidence="3 4" id="KW-0949">S-adenosyl-L-methionine</keyword>
<feature type="active site" description="Nucleophile" evidence="4">
    <location>
        <position position="363"/>
    </location>
</feature>
<dbReference type="Pfam" id="PF05958">
    <property type="entry name" value="tRNA_U5-meth_tr"/>
    <property type="match status" value="1"/>
</dbReference>
<dbReference type="InterPro" id="IPR012340">
    <property type="entry name" value="NA-bd_OB-fold"/>
</dbReference>
<evidence type="ECO:0000256" key="2">
    <source>
        <dbReference type="ARBA" id="ARBA00022679"/>
    </source>
</evidence>
<dbReference type="SUPFAM" id="SSF53335">
    <property type="entry name" value="S-adenosyl-L-methionine-dependent methyltransferases"/>
    <property type="match status" value="1"/>
</dbReference>
<dbReference type="PROSITE" id="PS51687">
    <property type="entry name" value="SAM_MT_RNA_M5U"/>
    <property type="match status" value="1"/>
</dbReference>
<proteinExistence type="inferred from homology"/>
<dbReference type="PANTHER" id="PTHR11061:SF30">
    <property type="entry name" value="TRNA (URACIL(54)-C(5))-METHYLTRANSFERASE"/>
    <property type="match status" value="1"/>
</dbReference>
<dbReference type="GO" id="GO:0070475">
    <property type="term" value="P:rRNA base methylation"/>
    <property type="evidence" value="ECO:0007669"/>
    <property type="project" value="TreeGrafter"/>
</dbReference>
<dbReference type="PROSITE" id="PS50926">
    <property type="entry name" value="TRAM"/>
    <property type="match status" value="1"/>
</dbReference>
<evidence type="ECO:0000259" key="5">
    <source>
        <dbReference type="PROSITE" id="PS50926"/>
    </source>
</evidence>
<evidence type="ECO:0000256" key="4">
    <source>
        <dbReference type="PROSITE-ProRule" id="PRU01024"/>
    </source>
</evidence>
<evidence type="ECO:0000313" key="7">
    <source>
        <dbReference type="Proteomes" id="UP000235122"/>
    </source>
</evidence>
<keyword evidence="2 4" id="KW-0808">Transferase</keyword>
<dbReference type="Gene3D" id="2.40.50.1070">
    <property type="match status" value="1"/>
</dbReference>
<accession>A0A2I1IL37</accession>
<keyword evidence="1 4" id="KW-0489">Methyltransferase</keyword>
<feature type="binding site" evidence="4">
    <location>
        <position position="336"/>
    </location>
    <ligand>
        <name>S-adenosyl-L-methionine</name>
        <dbReference type="ChEBI" id="CHEBI:59789"/>
    </ligand>
</feature>
<evidence type="ECO:0000256" key="1">
    <source>
        <dbReference type="ARBA" id="ARBA00022603"/>
    </source>
</evidence>
<dbReference type="Gene3D" id="3.40.50.150">
    <property type="entry name" value="Vaccinia Virus protein VP39"/>
    <property type="match status" value="1"/>
</dbReference>
<dbReference type="Pfam" id="PF01938">
    <property type="entry name" value="TRAM"/>
    <property type="match status" value="1"/>
</dbReference>
<dbReference type="InterPro" id="IPR029063">
    <property type="entry name" value="SAM-dependent_MTases_sf"/>
</dbReference>
<dbReference type="Proteomes" id="UP000235122">
    <property type="component" value="Unassembled WGS sequence"/>
</dbReference>
<dbReference type="GeneID" id="35867008"/>
<reference evidence="6 7" key="1">
    <citation type="submission" date="2017-12" db="EMBL/GenBank/DDBJ databases">
        <title>Phylogenetic diversity of female urinary microbiome.</title>
        <authorList>
            <person name="Thomas-White K."/>
            <person name="Wolfe A.J."/>
        </authorList>
    </citation>
    <scope>NUCLEOTIDE SEQUENCE [LARGE SCALE GENOMIC DNA]</scope>
    <source>
        <strain evidence="6 7">UMB0402</strain>
    </source>
</reference>
<dbReference type="EMBL" id="PKKO01000005">
    <property type="protein sequence ID" value="PKY71835.1"/>
    <property type="molecule type" value="Genomic_DNA"/>
</dbReference>
<dbReference type="InterPro" id="IPR030391">
    <property type="entry name" value="MeTrfase_TrmA_CS"/>
</dbReference>
<comment type="similarity">
    <text evidence="4">Belongs to the class I-like SAM-binding methyltransferase superfamily. RNA M5U methyltransferase family.</text>
</comment>
<comment type="caution">
    <text evidence="6">The sequence shown here is derived from an EMBL/GenBank/DDBJ whole genome shotgun (WGS) entry which is preliminary data.</text>
</comment>
<evidence type="ECO:0000256" key="3">
    <source>
        <dbReference type="ARBA" id="ARBA00022691"/>
    </source>
</evidence>
<sequence>MGEIVELNIESPAHGGECIGRLGGKVVLVSGAIPGETVKAEIYKSKKTLAWAKTIEVLHPAGERIAHIWPLAEKEGIGGVELGHVSLRGGLDWKRAVILDQTRRIGGGETAEALAGLGLEVKSGAETGLHQRIRVEFEVNEQGLASMYRAGSHELVPIDSMPLACEQINSLGLFGTNTWQFTPGDRVRVVASGSGETKVVVAGKAFDSDRQPASKTVHYPLTGYIFPNSPQQITLAAKATDFWQTHKNAPNILFGEVMAALGDDIGNTVELFAGSGLFSVGLATRASRLETFEGGTSATNSAKKNLTALGLNARVHQGRIGPKTLEGKRLDTVVLDPPRSGAGRKLVESIAATGANKVLHIACDIAALARDASYYLAQGYKWRRIRAFDLFPYTSHVEQVALFER</sequence>
<organism evidence="6 7">
    <name type="scientific">Winkia neuii</name>
    <dbReference type="NCBI Taxonomy" id="33007"/>
    <lineage>
        <taxon>Bacteria</taxon>
        <taxon>Bacillati</taxon>
        <taxon>Actinomycetota</taxon>
        <taxon>Actinomycetes</taxon>
        <taxon>Actinomycetales</taxon>
        <taxon>Actinomycetaceae</taxon>
        <taxon>Winkia</taxon>
    </lineage>
</organism>
<dbReference type="Gene3D" id="2.40.50.140">
    <property type="entry name" value="Nucleic acid-binding proteins"/>
    <property type="match status" value="1"/>
</dbReference>